<accession>A0AAE4FSB0</accession>
<dbReference type="RefSeq" id="WP_322878491.1">
    <property type="nucleotide sequence ID" value="NZ_JAVMIP010000010.1"/>
</dbReference>
<dbReference type="Proteomes" id="UP001268256">
    <property type="component" value="Unassembled WGS sequence"/>
</dbReference>
<dbReference type="PROSITE" id="PS50966">
    <property type="entry name" value="ZF_SWIM"/>
    <property type="match status" value="1"/>
</dbReference>
<name>A0AAE4FSB0_9CYAN</name>
<dbReference type="GO" id="GO:0008270">
    <property type="term" value="F:zinc ion binding"/>
    <property type="evidence" value="ECO:0007669"/>
    <property type="project" value="UniProtKB-KW"/>
</dbReference>
<gene>
    <name evidence="3" type="ORF">RIF25_10545</name>
</gene>
<proteinExistence type="predicted"/>
<reference evidence="4" key="1">
    <citation type="submission" date="2023-07" db="EMBL/GenBank/DDBJ databases">
        <authorList>
            <person name="Luz R."/>
            <person name="Cordeiro R."/>
            <person name="Fonseca A."/>
            <person name="Goncalves V."/>
        </authorList>
    </citation>
    <scope>NUCLEOTIDE SEQUENCE [LARGE SCALE GENOMIC DNA]</scope>
    <source>
        <strain evidence="4">BACA0444</strain>
    </source>
</reference>
<keyword evidence="4" id="KW-1185">Reference proteome</keyword>
<sequence length="153" mass="17294">MSANFSGIQVAKSAQDLIYSVSNAIRILGRKYNALKVQVWFNCVYVWAKGQVSRLVSKSKFRHQFVDFRKAGSKVLEVTKDLFEPNTYHVYNPVKDSRHHVTIERSHKSPLQCTCEDYNSQLQVLGKGVCKHGYAILSELGYSSLADYLGVTS</sequence>
<keyword evidence="1" id="KW-0479">Metal-binding</keyword>
<evidence type="ECO:0000259" key="2">
    <source>
        <dbReference type="PROSITE" id="PS50966"/>
    </source>
</evidence>
<evidence type="ECO:0000256" key="1">
    <source>
        <dbReference type="PROSITE-ProRule" id="PRU00325"/>
    </source>
</evidence>
<comment type="caution">
    <text evidence="3">The sequence shown here is derived from an EMBL/GenBank/DDBJ whole genome shotgun (WGS) entry which is preliminary data.</text>
</comment>
<evidence type="ECO:0000313" key="4">
    <source>
        <dbReference type="Proteomes" id="UP001268256"/>
    </source>
</evidence>
<dbReference type="AlphaFoldDB" id="A0AAE4FSB0"/>
<evidence type="ECO:0000313" key="3">
    <source>
        <dbReference type="EMBL" id="MDS3861245.1"/>
    </source>
</evidence>
<dbReference type="InterPro" id="IPR007527">
    <property type="entry name" value="Znf_SWIM"/>
</dbReference>
<keyword evidence="1" id="KW-0862">Zinc</keyword>
<dbReference type="EMBL" id="JAVMIP010000010">
    <property type="protein sequence ID" value="MDS3861245.1"/>
    <property type="molecule type" value="Genomic_DNA"/>
</dbReference>
<keyword evidence="1" id="KW-0863">Zinc-finger</keyword>
<protein>
    <recommendedName>
        <fullName evidence="2">SWIM-type domain-containing protein</fullName>
    </recommendedName>
</protein>
<feature type="domain" description="SWIM-type" evidence="2">
    <location>
        <begin position="99"/>
        <end position="141"/>
    </location>
</feature>
<organism evidence="3 4">
    <name type="scientific">Pseudocalidococcus azoricus BACA0444</name>
    <dbReference type="NCBI Taxonomy" id="2918990"/>
    <lineage>
        <taxon>Bacteria</taxon>
        <taxon>Bacillati</taxon>
        <taxon>Cyanobacteriota</taxon>
        <taxon>Cyanophyceae</taxon>
        <taxon>Acaryochloridales</taxon>
        <taxon>Thermosynechococcaceae</taxon>
        <taxon>Pseudocalidococcus</taxon>
        <taxon>Pseudocalidococcus azoricus</taxon>
    </lineage>
</organism>